<feature type="compositionally biased region" description="Low complexity" evidence="4">
    <location>
        <begin position="30"/>
        <end position="43"/>
    </location>
</feature>
<keyword evidence="2" id="KW-0808">Transferase</keyword>
<feature type="region of interest" description="Disordered" evidence="4">
    <location>
        <begin position="18"/>
        <end position="58"/>
    </location>
</feature>
<keyword evidence="3" id="KW-0479">Metal-binding</keyword>
<evidence type="ECO:0000313" key="5">
    <source>
        <dbReference type="EMBL" id="MFD2026032.1"/>
    </source>
</evidence>
<dbReference type="InterPro" id="IPR002495">
    <property type="entry name" value="Glyco_trans_8"/>
</dbReference>
<evidence type="ECO:0000256" key="2">
    <source>
        <dbReference type="ARBA" id="ARBA00022679"/>
    </source>
</evidence>
<comment type="caution">
    <text evidence="5">The sequence shown here is derived from an EMBL/GenBank/DDBJ whole genome shotgun (WGS) entry which is preliminary data.</text>
</comment>
<dbReference type="Gene3D" id="3.90.550.10">
    <property type="entry name" value="Spore Coat Polysaccharide Biosynthesis Protein SpsA, Chain A"/>
    <property type="match status" value="1"/>
</dbReference>
<proteinExistence type="predicted"/>
<keyword evidence="6" id="KW-1185">Reference proteome</keyword>
<name>A0ABW4V6Z6_9MICO</name>
<dbReference type="EMBL" id="JBHUHF010000001">
    <property type="protein sequence ID" value="MFD2026032.1"/>
    <property type="molecule type" value="Genomic_DNA"/>
</dbReference>
<dbReference type="PANTHER" id="PTHR13778:SF47">
    <property type="entry name" value="LIPOPOLYSACCHARIDE 1,3-GALACTOSYLTRANSFERASE"/>
    <property type="match status" value="1"/>
</dbReference>
<evidence type="ECO:0000313" key="6">
    <source>
        <dbReference type="Proteomes" id="UP001597338"/>
    </source>
</evidence>
<gene>
    <name evidence="5" type="ORF">ACFSL2_10990</name>
</gene>
<dbReference type="InterPro" id="IPR029044">
    <property type="entry name" value="Nucleotide-diphossugar_trans"/>
</dbReference>
<reference evidence="6" key="1">
    <citation type="journal article" date="2019" name="Int. J. Syst. Evol. Microbiol.">
        <title>The Global Catalogue of Microorganisms (GCM) 10K type strain sequencing project: providing services to taxonomists for standard genome sequencing and annotation.</title>
        <authorList>
            <consortium name="The Broad Institute Genomics Platform"/>
            <consortium name="The Broad Institute Genome Sequencing Center for Infectious Disease"/>
            <person name="Wu L."/>
            <person name="Ma J."/>
        </authorList>
    </citation>
    <scope>NUCLEOTIDE SEQUENCE [LARGE SCALE GENOMIC DNA]</scope>
    <source>
        <strain evidence="6">CCM 7043</strain>
    </source>
</reference>
<organism evidence="5 6">
    <name type="scientific">Promicromonospora aerolata</name>
    <dbReference type="NCBI Taxonomy" id="195749"/>
    <lineage>
        <taxon>Bacteria</taxon>
        <taxon>Bacillati</taxon>
        <taxon>Actinomycetota</taxon>
        <taxon>Actinomycetes</taxon>
        <taxon>Micrococcales</taxon>
        <taxon>Promicromonosporaceae</taxon>
        <taxon>Promicromonospora</taxon>
    </lineage>
</organism>
<protein>
    <submittedName>
        <fullName evidence="5">Glycosyltransferase family 8 protein</fullName>
    </submittedName>
</protein>
<dbReference type="RefSeq" id="WP_377197899.1">
    <property type="nucleotide sequence ID" value="NZ_JBHUHF010000001.1"/>
</dbReference>
<keyword evidence="1" id="KW-0328">Glycosyltransferase</keyword>
<dbReference type="Pfam" id="PF01501">
    <property type="entry name" value="Glyco_transf_8"/>
    <property type="match status" value="1"/>
</dbReference>
<dbReference type="PANTHER" id="PTHR13778">
    <property type="entry name" value="GLYCOSYLTRANSFERASE 8 DOMAIN-CONTAINING PROTEIN"/>
    <property type="match status" value="1"/>
</dbReference>
<evidence type="ECO:0000256" key="4">
    <source>
        <dbReference type="SAM" id="MobiDB-lite"/>
    </source>
</evidence>
<evidence type="ECO:0000256" key="1">
    <source>
        <dbReference type="ARBA" id="ARBA00022676"/>
    </source>
</evidence>
<dbReference type="InterPro" id="IPR050748">
    <property type="entry name" value="Glycosyltrans_8_dom-fam"/>
</dbReference>
<dbReference type="SUPFAM" id="SSF53448">
    <property type="entry name" value="Nucleotide-diphospho-sugar transferases"/>
    <property type="match status" value="1"/>
</dbReference>
<dbReference type="Proteomes" id="UP001597338">
    <property type="component" value="Unassembled WGS sequence"/>
</dbReference>
<accession>A0ABW4V6Z6</accession>
<sequence>MNVRRRSLRHRALRKIARTADRWAGAGASQQTKPAAPQTKAPARPSTSSTPAKPTVNEKAVTRLRSSYRQMVEVALGLEPGGLPEEEVRAKREYVHAAKRTAADAELARILRSGVPLTDGVVKMIRGRFTRKLNSEVLVSARALCHSLYDQPDTRVAGALGGALVARHAGSYDLAWDLFSEVPRDLVARNTPVEFLRTAAQVGQLGVVDVCVKWIDQGLVHGAKDLFAMASIFFAVKEYPAVSRAIDAARAAGDADEALARRIELLADFTDRAVEPRTATVPEGRVSFGVIDYKQPDEGTTSSNVGDYVQTIASLGHLVRHAGLRLHGDDELVGVVSELQDRVRPELQIDGPGADVHLMTLNRDSSSYDAVPENTWAIAFGWYMQDIFGLAYDFPFHPNVNPLFISFHVNRPSMLTPEAIEYLKANGPIGCRDWNTVYLLLARGVPAFFSGCLTTTISTVFPDAGAPVPADGPTAYVDTPAPTDDAIQITQMHEDVRWTSMGPNVREALGLLESYRSEYGQVVTSRLHCYLPSWSIGANVKFTPKNRADVRFAGLLDADENDLDAMRERIRRLLAPAMALVLQGKSREEVHAEWQKTVAPEVALAEARFSAPTKALTASFDVDEACRTARASRVVTPATAPRTGETVHVAVALDGNLKQEMEVVVGGMVQHSDRPLHIVALTRDHTTEDHDRLAGLFPEVAFEWIACDDIDYGPVLGMLKHITVSTMDRLLLPELLPDLDRVVYHDIDALTVKDIANLYDVDLGGSPLAARPSVGHGVRSGLGNILKQGRRLTEEPEVANEFFRAMYQRHPKDFDGFNAGILLMDLAQMRSESFTAEYVAYVESYGLNDQEILNCYAGSRYRKIEPAWNNWPTQETVTDPSIVHWAGWLKPWNQDLYVKYRDLWDKGTEFVETRRAGA</sequence>
<evidence type="ECO:0000256" key="3">
    <source>
        <dbReference type="ARBA" id="ARBA00022723"/>
    </source>
</evidence>